<evidence type="ECO:0000313" key="2">
    <source>
        <dbReference type="Proteomes" id="UP000504631"/>
    </source>
</evidence>
<name>A0A6J3KL14_9HYME</name>
<dbReference type="GeneID" id="117235602"/>
<gene>
    <name evidence="3" type="primary">LOC117235602</name>
</gene>
<dbReference type="Pfam" id="PF07727">
    <property type="entry name" value="RVT_2"/>
    <property type="match status" value="1"/>
</dbReference>
<dbReference type="RefSeq" id="XP_033353675.1">
    <property type="nucleotide sequence ID" value="XM_033497784.1"/>
</dbReference>
<feature type="domain" description="Reverse transcriptase Ty1/copia-type" evidence="1">
    <location>
        <begin position="80"/>
        <end position="130"/>
    </location>
</feature>
<dbReference type="Proteomes" id="UP000504631">
    <property type="component" value="Unplaced"/>
</dbReference>
<protein>
    <submittedName>
        <fullName evidence="3">Uncharacterized mitochondrial protein AtMg00820-like</fullName>
    </submittedName>
</protein>
<accession>A0A6J3KL14</accession>
<reference evidence="3" key="1">
    <citation type="submission" date="2025-08" db="UniProtKB">
        <authorList>
            <consortium name="RefSeq"/>
        </authorList>
    </citation>
    <scope>IDENTIFICATION</scope>
    <source>
        <tissue evidence="3">Muscle</tissue>
    </source>
</reference>
<evidence type="ECO:0000259" key="1">
    <source>
        <dbReference type="Pfam" id="PF07727"/>
    </source>
</evidence>
<sequence>MDNLTSEYNPGEAVSASIAPRRSARLHKPKTYDSCAHTATVCKTQSMCVPVNVYEALRGPDAQKWTDAIMKDSDNLKSKDVWDIVQRPLNRNVIDCKWVLAIKRDPDRYKVRLVARGFWQKPGVDYSETFYGLCPFT</sequence>
<organism evidence="2 3">
    <name type="scientific">Bombus vosnesenskii</name>
    <dbReference type="NCBI Taxonomy" id="207650"/>
    <lineage>
        <taxon>Eukaryota</taxon>
        <taxon>Metazoa</taxon>
        <taxon>Ecdysozoa</taxon>
        <taxon>Arthropoda</taxon>
        <taxon>Hexapoda</taxon>
        <taxon>Insecta</taxon>
        <taxon>Pterygota</taxon>
        <taxon>Neoptera</taxon>
        <taxon>Endopterygota</taxon>
        <taxon>Hymenoptera</taxon>
        <taxon>Apocrita</taxon>
        <taxon>Aculeata</taxon>
        <taxon>Apoidea</taxon>
        <taxon>Anthophila</taxon>
        <taxon>Apidae</taxon>
        <taxon>Bombus</taxon>
        <taxon>Pyrobombus</taxon>
    </lineage>
</organism>
<dbReference type="AlphaFoldDB" id="A0A6J3KL14"/>
<proteinExistence type="predicted"/>
<keyword evidence="2" id="KW-1185">Reference proteome</keyword>
<evidence type="ECO:0000313" key="3">
    <source>
        <dbReference type="RefSeq" id="XP_033353675.1"/>
    </source>
</evidence>
<dbReference type="KEGG" id="bvk:117235602"/>
<dbReference type="InterPro" id="IPR013103">
    <property type="entry name" value="RVT_2"/>
</dbReference>